<dbReference type="EMBL" id="MU275857">
    <property type="protein sequence ID" value="KAI0050891.1"/>
    <property type="molecule type" value="Genomic_DNA"/>
</dbReference>
<dbReference type="Proteomes" id="UP000814033">
    <property type="component" value="Unassembled WGS sequence"/>
</dbReference>
<keyword evidence="2" id="KW-1185">Reference proteome</keyword>
<name>A0ACB8S3C3_9AGAM</name>
<reference evidence="1" key="2">
    <citation type="journal article" date="2022" name="New Phytol.">
        <title>Evolutionary transition to the ectomycorrhizal habit in the genomes of a hyperdiverse lineage of mushroom-forming fungi.</title>
        <authorList>
            <person name="Looney B."/>
            <person name="Miyauchi S."/>
            <person name="Morin E."/>
            <person name="Drula E."/>
            <person name="Courty P.E."/>
            <person name="Kohler A."/>
            <person name="Kuo A."/>
            <person name="LaButti K."/>
            <person name="Pangilinan J."/>
            <person name="Lipzen A."/>
            <person name="Riley R."/>
            <person name="Andreopoulos W."/>
            <person name="He G."/>
            <person name="Johnson J."/>
            <person name="Nolan M."/>
            <person name="Tritt A."/>
            <person name="Barry K.W."/>
            <person name="Grigoriev I.V."/>
            <person name="Nagy L.G."/>
            <person name="Hibbett D."/>
            <person name="Henrissat B."/>
            <person name="Matheny P.B."/>
            <person name="Labbe J."/>
            <person name="Martin F.M."/>
        </authorList>
    </citation>
    <scope>NUCLEOTIDE SEQUENCE</scope>
    <source>
        <strain evidence="1">FP105234-sp</strain>
    </source>
</reference>
<evidence type="ECO:0000313" key="1">
    <source>
        <dbReference type="EMBL" id="KAI0050891.1"/>
    </source>
</evidence>
<organism evidence="1 2">
    <name type="scientific">Auriscalpium vulgare</name>
    <dbReference type="NCBI Taxonomy" id="40419"/>
    <lineage>
        <taxon>Eukaryota</taxon>
        <taxon>Fungi</taxon>
        <taxon>Dikarya</taxon>
        <taxon>Basidiomycota</taxon>
        <taxon>Agaricomycotina</taxon>
        <taxon>Agaricomycetes</taxon>
        <taxon>Russulales</taxon>
        <taxon>Auriscalpiaceae</taxon>
        <taxon>Auriscalpium</taxon>
    </lineage>
</organism>
<evidence type="ECO:0000313" key="2">
    <source>
        <dbReference type="Proteomes" id="UP000814033"/>
    </source>
</evidence>
<proteinExistence type="predicted"/>
<comment type="caution">
    <text evidence="1">The sequence shown here is derived from an EMBL/GenBank/DDBJ whole genome shotgun (WGS) entry which is preliminary data.</text>
</comment>
<reference evidence="1" key="1">
    <citation type="submission" date="2021-02" db="EMBL/GenBank/DDBJ databases">
        <authorList>
            <consortium name="DOE Joint Genome Institute"/>
            <person name="Ahrendt S."/>
            <person name="Looney B.P."/>
            <person name="Miyauchi S."/>
            <person name="Morin E."/>
            <person name="Drula E."/>
            <person name="Courty P.E."/>
            <person name="Chicoki N."/>
            <person name="Fauchery L."/>
            <person name="Kohler A."/>
            <person name="Kuo A."/>
            <person name="Labutti K."/>
            <person name="Pangilinan J."/>
            <person name="Lipzen A."/>
            <person name="Riley R."/>
            <person name="Andreopoulos W."/>
            <person name="He G."/>
            <person name="Johnson J."/>
            <person name="Barry K.W."/>
            <person name="Grigoriev I.V."/>
            <person name="Nagy L."/>
            <person name="Hibbett D."/>
            <person name="Henrissat B."/>
            <person name="Matheny P.B."/>
            <person name="Labbe J."/>
            <person name="Martin F."/>
        </authorList>
    </citation>
    <scope>NUCLEOTIDE SEQUENCE</scope>
    <source>
        <strain evidence="1">FP105234-sp</strain>
    </source>
</reference>
<gene>
    <name evidence="1" type="ORF">FA95DRAFT_1555149</name>
</gene>
<feature type="non-terminal residue" evidence="1">
    <location>
        <position position="1"/>
    </location>
</feature>
<protein>
    <submittedName>
        <fullName evidence="1">Uncharacterized protein</fullName>
    </submittedName>
</protein>
<sequence length="294" mass="32587">QQMPSTLHRALAFVQSSFLITSVSSKSDVKSLLIPITAFAFSASPAPSASRLIHAGCWTLLHLLQCGLSKQLISGRENLYNRRHCALPSGRTSFRRAILLRWALVPLCWMLSLHYSTEIFLASLFLAASNAIYSECSAYASHWLVRNLVHAAGLASFEVGVTLIAGDRRTLDHVAALSISLSTIIFATTVQAQDFKDRHSDRALGRHTIPTALPLIARYTVIVPLLIWSGDLIFVWRLDSITACAFLCLAAFVGLRFVFLDSASADEVSYHWYNVWLSAAHLLPGYFRHHGYTL</sequence>
<accession>A0ACB8S3C3</accession>